<dbReference type="PROSITE" id="PS50011">
    <property type="entry name" value="PROTEIN_KINASE_DOM"/>
    <property type="match status" value="1"/>
</dbReference>
<keyword evidence="4" id="KW-0067">ATP-binding</keyword>
<dbReference type="PROSITE" id="PS00108">
    <property type="entry name" value="PROTEIN_KINASE_ST"/>
    <property type="match status" value="1"/>
</dbReference>
<keyword evidence="1" id="KW-0808">Transferase</keyword>
<dbReference type="InParanoid" id="A0A194WSG4"/>
<dbReference type="PANTHER" id="PTHR43671:SF106">
    <property type="entry name" value="NIMA-LIKE KINASE"/>
    <property type="match status" value="1"/>
</dbReference>
<dbReference type="OrthoDB" id="310217at2759"/>
<organism evidence="7 8">
    <name type="scientific">Mollisia scopiformis</name>
    <name type="common">Conifer needle endophyte fungus</name>
    <name type="synonym">Phialocephala scopiformis</name>
    <dbReference type="NCBI Taxonomy" id="149040"/>
    <lineage>
        <taxon>Eukaryota</taxon>
        <taxon>Fungi</taxon>
        <taxon>Dikarya</taxon>
        <taxon>Ascomycota</taxon>
        <taxon>Pezizomycotina</taxon>
        <taxon>Leotiomycetes</taxon>
        <taxon>Helotiales</taxon>
        <taxon>Mollisiaceae</taxon>
        <taxon>Mollisia</taxon>
    </lineage>
</organism>
<dbReference type="Pfam" id="PF00069">
    <property type="entry name" value="Pkinase"/>
    <property type="match status" value="1"/>
</dbReference>
<dbReference type="Gene3D" id="1.10.510.10">
    <property type="entry name" value="Transferase(Phosphotransferase) domain 1"/>
    <property type="match status" value="1"/>
</dbReference>
<dbReference type="InterPro" id="IPR011009">
    <property type="entry name" value="Kinase-like_dom_sf"/>
</dbReference>
<dbReference type="SUPFAM" id="SSF56112">
    <property type="entry name" value="Protein kinase-like (PK-like)"/>
    <property type="match status" value="1"/>
</dbReference>
<evidence type="ECO:0000256" key="3">
    <source>
        <dbReference type="ARBA" id="ARBA00022777"/>
    </source>
</evidence>
<dbReference type="AlphaFoldDB" id="A0A194WSG4"/>
<evidence type="ECO:0000256" key="2">
    <source>
        <dbReference type="ARBA" id="ARBA00022741"/>
    </source>
</evidence>
<dbReference type="InterPro" id="IPR008271">
    <property type="entry name" value="Ser/Thr_kinase_AS"/>
</dbReference>
<evidence type="ECO:0000256" key="5">
    <source>
        <dbReference type="SAM" id="MobiDB-lite"/>
    </source>
</evidence>
<evidence type="ECO:0000256" key="1">
    <source>
        <dbReference type="ARBA" id="ARBA00022679"/>
    </source>
</evidence>
<evidence type="ECO:0000313" key="7">
    <source>
        <dbReference type="EMBL" id="KUJ10905.1"/>
    </source>
</evidence>
<dbReference type="GO" id="GO:0004674">
    <property type="term" value="F:protein serine/threonine kinase activity"/>
    <property type="evidence" value="ECO:0007669"/>
    <property type="project" value="TreeGrafter"/>
</dbReference>
<evidence type="ECO:0000259" key="6">
    <source>
        <dbReference type="PROSITE" id="PS50011"/>
    </source>
</evidence>
<keyword evidence="8" id="KW-1185">Reference proteome</keyword>
<dbReference type="RefSeq" id="XP_018065260.1">
    <property type="nucleotide sequence ID" value="XM_018223056.1"/>
</dbReference>
<dbReference type="Proteomes" id="UP000070700">
    <property type="component" value="Unassembled WGS sequence"/>
</dbReference>
<protein>
    <submittedName>
        <fullName evidence="7">Kinase-like protein</fullName>
    </submittedName>
</protein>
<sequence length="533" mass="58532">MALPFLQTDKQKFLDSQAKWSKGLGEGWKGTKFLGMGCFGVTGLWEYQGGSLADLCKKKPGITKVVVKMAQVYPSAFDPKSGRTALDEGEIGRIVTGFNSKHLIRQFGGNRVGDQFSEMEDVVRVFLEYCPGGSLHALLKQADSDDPKPIPEIDLWQIFDCLARGVYAMERETEEMNVPGAPAYTGRDEELMHCDLKPDNVFLGYRDNEHSRFPISKIADFGEALFVDSYDLQDDESGAKYLERGAPAFKPPEEAINKPFGGWQKSGIPLLHARKGTCSNIWQVGAIMNAMILRAHMDFNPDEIKNANPPLVNISKLRSPSAQRQINLGSQLNHSQGLEDKVITDLYTAQLLTLIQECLFREPEYRPKCDELVEYANLGLQKANKELGPSGWASVTEPEIVDPYDKVPILSSGTPPEPPTSWKVAHVKLPTGEFVDARDLEPVRKGMLSSALDALPSSFVARISRSTTPGPKTPPPSPLSPGGLAKTVANGLVGMAGVGAKYIFDAAVEQSKKRKRSAANLSSSEKEDEFEII</sequence>
<dbReference type="GeneID" id="28832782"/>
<dbReference type="KEGG" id="psco:LY89DRAFT_787238"/>
<name>A0A194WSG4_MOLSC</name>
<proteinExistence type="predicted"/>
<dbReference type="EMBL" id="KQ947428">
    <property type="protein sequence ID" value="KUJ10905.1"/>
    <property type="molecule type" value="Genomic_DNA"/>
</dbReference>
<keyword evidence="3 7" id="KW-0418">Kinase</keyword>
<keyword evidence="2" id="KW-0547">Nucleotide-binding</keyword>
<dbReference type="PANTHER" id="PTHR43671">
    <property type="entry name" value="SERINE/THREONINE-PROTEIN KINASE NEK"/>
    <property type="match status" value="1"/>
</dbReference>
<evidence type="ECO:0000256" key="4">
    <source>
        <dbReference type="ARBA" id="ARBA00022840"/>
    </source>
</evidence>
<evidence type="ECO:0000313" key="8">
    <source>
        <dbReference type="Proteomes" id="UP000070700"/>
    </source>
</evidence>
<dbReference type="InterPro" id="IPR050660">
    <property type="entry name" value="NEK_Ser/Thr_kinase"/>
</dbReference>
<dbReference type="SMART" id="SM00220">
    <property type="entry name" value="S_TKc"/>
    <property type="match status" value="1"/>
</dbReference>
<accession>A0A194WSG4</accession>
<feature type="region of interest" description="Disordered" evidence="5">
    <location>
        <begin position="512"/>
        <end position="533"/>
    </location>
</feature>
<dbReference type="GO" id="GO:0005524">
    <property type="term" value="F:ATP binding"/>
    <property type="evidence" value="ECO:0007669"/>
    <property type="project" value="UniProtKB-KW"/>
</dbReference>
<reference evidence="7 8" key="1">
    <citation type="submission" date="2015-10" db="EMBL/GenBank/DDBJ databases">
        <title>Full genome of DAOMC 229536 Phialocephala scopiformis, a fungal endophyte of spruce producing the potent anti-insectan compound rugulosin.</title>
        <authorList>
            <consortium name="DOE Joint Genome Institute"/>
            <person name="Walker A.K."/>
            <person name="Frasz S.L."/>
            <person name="Seifert K.A."/>
            <person name="Miller J.D."/>
            <person name="Mondo S.J."/>
            <person name="Labutti K."/>
            <person name="Lipzen A."/>
            <person name="Dockter R."/>
            <person name="Kennedy M."/>
            <person name="Grigoriev I.V."/>
            <person name="Spatafora J.W."/>
        </authorList>
    </citation>
    <scope>NUCLEOTIDE SEQUENCE [LARGE SCALE GENOMIC DNA]</scope>
    <source>
        <strain evidence="7 8">CBS 120377</strain>
    </source>
</reference>
<feature type="domain" description="Protein kinase" evidence="6">
    <location>
        <begin position="28"/>
        <end position="378"/>
    </location>
</feature>
<dbReference type="InterPro" id="IPR000719">
    <property type="entry name" value="Prot_kinase_dom"/>
</dbReference>
<gene>
    <name evidence="7" type="ORF">LY89DRAFT_787238</name>
</gene>